<keyword evidence="1" id="KW-1015">Disulfide bond</keyword>
<dbReference type="GO" id="GO:0005886">
    <property type="term" value="C:plasma membrane"/>
    <property type="evidence" value="ECO:0000318"/>
    <property type="project" value="GO_Central"/>
</dbReference>
<dbReference type="PANTHER" id="PTHR33021:SF350">
    <property type="entry name" value="UCLACYANIN-2"/>
    <property type="match status" value="1"/>
</dbReference>
<dbReference type="Gramene" id="KGN65339">
    <property type="protein sequence ID" value="KGN65339"/>
    <property type="gene ID" value="Csa_1G348440"/>
</dbReference>
<dbReference type="OrthoDB" id="1916408at2759"/>
<keyword evidence="3" id="KW-0812">Transmembrane</keyword>
<dbReference type="OMA" id="INNETWV"/>
<dbReference type="Gene3D" id="2.60.40.420">
    <property type="entry name" value="Cupredoxins - blue copper proteins"/>
    <property type="match status" value="1"/>
</dbReference>
<dbReference type="InterPro" id="IPR003245">
    <property type="entry name" value="Phytocyanin_dom"/>
</dbReference>
<feature type="chain" id="PRO_5001973212" description="Phytocyanin domain-containing protein" evidence="4">
    <location>
        <begin position="27"/>
        <end position="165"/>
    </location>
</feature>
<reference evidence="6 7" key="4">
    <citation type="journal article" date="2011" name="BMC Genomics">
        <title>RNA-Seq improves annotation of protein-coding genes in the cucumber genome.</title>
        <authorList>
            <person name="Li Z."/>
            <person name="Zhang Z."/>
            <person name="Yan P."/>
            <person name="Huang S."/>
            <person name="Fei Z."/>
            <person name="Lin K."/>
        </authorList>
    </citation>
    <scope>NUCLEOTIDE SEQUENCE [LARGE SCALE GENOMIC DNA]</scope>
    <source>
        <strain evidence="7">cv. 9930</strain>
    </source>
</reference>
<dbReference type="STRING" id="3659.A0A0A0LWH3"/>
<evidence type="ECO:0000313" key="6">
    <source>
        <dbReference type="EMBL" id="KGN65339.1"/>
    </source>
</evidence>
<dbReference type="Proteomes" id="UP000029981">
    <property type="component" value="Chromosome 1"/>
</dbReference>
<dbReference type="InterPro" id="IPR039391">
    <property type="entry name" value="Phytocyanin-like"/>
</dbReference>
<name>A0A0A0LWH3_CUCSA</name>
<evidence type="ECO:0000256" key="4">
    <source>
        <dbReference type="SAM" id="SignalP"/>
    </source>
</evidence>
<evidence type="ECO:0000256" key="2">
    <source>
        <dbReference type="ARBA" id="ARBA00023180"/>
    </source>
</evidence>
<protein>
    <recommendedName>
        <fullName evidence="5">Phytocyanin domain-containing protein</fullName>
    </recommendedName>
</protein>
<evidence type="ECO:0000256" key="3">
    <source>
        <dbReference type="SAM" id="Phobius"/>
    </source>
</evidence>
<keyword evidence="7" id="KW-1185">Reference proteome</keyword>
<organism evidence="6 7">
    <name type="scientific">Cucumis sativus</name>
    <name type="common">Cucumber</name>
    <dbReference type="NCBI Taxonomy" id="3659"/>
    <lineage>
        <taxon>Eukaryota</taxon>
        <taxon>Viridiplantae</taxon>
        <taxon>Streptophyta</taxon>
        <taxon>Embryophyta</taxon>
        <taxon>Tracheophyta</taxon>
        <taxon>Spermatophyta</taxon>
        <taxon>Magnoliopsida</taxon>
        <taxon>eudicotyledons</taxon>
        <taxon>Gunneridae</taxon>
        <taxon>Pentapetalae</taxon>
        <taxon>rosids</taxon>
        <taxon>fabids</taxon>
        <taxon>Cucurbitales</taxon>
        <taxon>Cucurbitaceae</taxon>
        <taxon>Benincaseae</taxon>
        <taxon>Cucumis</taxon>
    </lineage>
</organism>
<dbReference type="PANTHER" id="PTHR33021">
    <property type="entry name" value="BLUE COPPER PROTEIN"/>
    <property type="match status" value="1"/>
</dbReference>
<accession>A0A0A0LWH3</accession>
<gene>
    <name evidence="6" type="ORF">Csa_1G348440</name>
</gene>
<feature type="signal peptide" evidence="4">
    <location>
        <begin position="1"/>
        <end position="26"/>
    </location>
</feature>
<dbReference type="KEGG" id="csv:101218571"/>
<keyword evidence="3" id="KW-1133">Transmembrane helix</keyword>
<keyword evidence="2" id="KW-0325">Glycoprotein</keyword>
<keyword evidence="4" id="KW-0732">Signal</keyword>
<keyword evidence="3" id="KW-0472">Membrane</keyword>
<dbReference type="Pfam" id="PF02298">
    <property type="entry name" value="Cu_bind_like"/>
    <property type="match status" value="1"/>
</dbReference>
<dbReference type="EMBL" id="CM002922">
    <property type="protein sequence ID" value="KGN65339.1"/>
    <property type="molecule type" value="Genomic_DNA"/>
</dbReference>
<feature type="domain" description="Phytocyanin" evidence="5">
    <location>
        <begin position="27"/>
        <end position="130"/>
    </location>
</feature>
<reference evidence="6 7" key="2">
    <citation type="journal article" date="2009" name="PLoS ONE">
        <title>An integrated genetic and cytogenetic map of the cucumber genome.</title>
        <authorList>
            <person name="Ren Y."/>
            <person name="Zhang Z."/>
            <person name="Liu J."/>
            <person name="Staub J.E."/>
            <person name="Han Y."/>
            <person name="Cheng Z."/>
            <person name="Li X."/>
            <person name="Lu J."/>
            <person name="Miao H."/>
            <person name="Kang H."/>
            <person name="Xie B."/>
            <person name="Gu X."/>
            <person name="Wang X."/>
            <person name="Du Y."/>
            <person name="Jin W."/>
            <person name="Huang S."/>
        </authorList>
    </citation>
    <scope>NUCLEOTIDE SEQUENCE [LARGE SCALE GENOMIC DNA]</scope>
    <source>
        <strain evidence="7">cv. 9930</strain>
    </source>
</reference>
<dbReference type="InterPro" id="IPR008972">
    <property type="entry name" value="Cupredoxin"/>
</dbReference>
<sequence>MATKLMSLSSIACLLLVGAFLHVASAVDYDVGGDFGWSLPPNPTFFSDWARNKTFFVGDKLVFRSKASETHDVAEPDGQVDLDGCVEPGISLSTSAVLSISLDSPRRRYFICTIGNHCNAGMKFAVDVFINPNSAMPPPPSSASSLRFGAVLAAAMAGLFFLLTI</sequence>
<dbReference type="AlphaFoldDB" id="A0A0A0LWH3"/>
<feature type="transmembrane region" description="Helical" evidence="3">
    <location>
        <begin position="146"/>
        <end position="164"/>
    </location>
</feature>
<dbReference type="FunFam" id="2.60.40.420:FF:000034">
    <property type="entry name" value="Cupredoxin superfamily protein"/>
    <property type="match status" value="1"/>
</dbReference>
<reference evidence="6 7" key="3">
    <citation type="journal article" date="2010" name="BMC Genomics">
        <title>Transcriptome sequencing and comparative analysis of cucumber flowers with different sex types.</title>
        <authorList>
            <person name="Guo S."/>
            <person name="Zheng Y."/>
            <person name="Joung J.G."/>
            <person name="Liu S."/>
            <person name="Zhang Z."/>
            <person name="Crasta O.R."/>
            <person name="Sobral B.W."/>
            <person name="Xu Y."/>
            <person name="Huang S."/>
            <person name="Fei Z."/>
        </authorList>
    </citation>
    <scope>NUCLEOTIDE SEQUENCE [LARGE SCALE GENOMIC DNA]</scope>
    <source>
        <strain evidence="7">cv. 9930</strain>
    </source>
</reference>
<reference evidence="6 7" key="1">
    <citation type="journal article" date="2009" name="Nat. Genet.">
        <title>The genome of the cucumber, Cucumis sativus L.</title>
        <authorList>
            <person name="Huang S."/>
            <person name="Li R."/>
            <person name="Zhang Z."/>
            <person name="Li L."/>
            <person name="Gu X."/>
            <person name="Fan W."/>
            <person name="Lucas W.J."/>
            <person name="Wang X."/>
            <person name="Xie B."/>
            <person name="Ni P."/>
            <person name="Ren Y."/>
            <person name="Zhu H."/>
            <person name="Li J."/>
            <person name="Lin K."/>
            <person name="Jin W."/>
            <person name="Fei Z."/>
            <person name="Li G."/>
            <person name="Staub J."/>
            <person name="Kilian A."/>
            <person name="van der Vossen E.A."/>
            <person name="Wu Y."/>
            <person name="Guo J."/>
            <person name="He J."/>
            <person name="Jia Z."/>
            <person name="Ren Y."/>
            <person name="Tian G."/>
            <person name="Lu Y."/>
            <person name="Ruan J."/>
            <person name="Qian W."/>
            <person name="Wang M."/>
            <person name="Huang Q."/>
            <person name="Li B."/>
            <person name="Xuan Z."/>
            <person name="Cao J."/>
            <person name="Asan"/>
            <person name="Wu Z."/>
            <person name="Zhang J."/>
            <person name="Cai Q."/>
            <person name="Bai Y."/>
            <person name="Zhao B."/>
            <person name="Han Y."/>
            <person name="Li Y."/>
            <person name="Li X."/>
            <person name="Wang S."/>
            <person name="Shi Q."/>
            <person name="Liu S."/>
            <person name="Cho W.K."/>
            <person name="Kim J.Y."/>
            <person name="Xu Y."/>
            <person name="Heller-Uszynska K."/>
            <person name="Miao H."/>
            <person name="Cheng Z."/>
            <person name="Zhang S."/>
            <person name="Wu J."/>
            <person name="Yang Y."/>
            <person name="Kang H."/>
            <person name="Li M."/>
            <person name="Liang H."/>
            <person name="Ren X."/>
            <person name="Shi Z."/>
            <person name="Wen M."/>
            <person name="Jian M."/>
            <person name="Yang H."/>
            <person name="Zhang G."/>
            <person name="Yang Z."/>
            <person name="Chen R."/>
            <person name="Liu S."/>
            <person name="Li J."/>
            <person name="Ma L."/>
            <person name="Liu H."/>
            <person name="Zhou Y."/>
            <person name="Zhao J."/>
            <person name="Fang X."/>
            <person name="Li G."/>
            <person name="Fang L."/>
            <person name="Li Y."/>
            <person name="Liu D."/>
            <person name="Zheng H."/>
            <person name="Zhang Y."/>
            <person name="Qin N."/>
            <person name="Li Z."/>
            <person name="Yang G."/>
            <person name="Yang S."/>
            <person name="Bolund L."/>
            <person name="Kristiansen K."/>
            <person name="Zheng H."/>
            <person name="Li S."/>
            <person name="Zhang X."/>
            <person name="Yang H."/>
            <person name="Wang J."/>
            <person name="Sun R."/>
            <person name="Zhang B."/>
            <person name="Jiang S."/>
            <person name="Wang J."/>
            <person name="Du Y."/>
            <person name="Li S."/>
        </authorList>
    </citation>
    <scope>NUCLEOTIDE SEQUENCE [LARGE SCALE GENOMIC DNA]</scope>
    <source>
        <strain evidence="7">cv. 9930</strain>
    </source>
</reference>
<dbReference type="PROSITE" id="PS51485">
    <property type="entry name" value="PHYTOCYANIN"/>
    <property type="match status" value="1"/>
</dbReference>
<dbReference type="eggNOG" id="ENOG502S9FB">
    <property type="taxonomic scope" value="Eukaryota"/>
</dbReference>
<evidence type="ECO:0000256" key="1">
    <source>
        <dbReference type="ARBA" id="ARBA00023157"/>
    </source>
</evidence>
<proteinExistence type="predicted"/>
<dbReference type="GO" id="GO:0009055">
    <property type="term" value="F:electron transfer activity"/>
    <property type="evidence" value="ECO:0007669"/>
    <property type="project" value="InterPro"/>
</dbReference>
<dbReference type="SUPFAM" id="SSF49503">
    <property type="entry name" value="Cupredoxins"/>
    <property type="match status" value="1"/>
</dbReference>
<evidence type="ECO:0000313" key="7">
    <source>
        <dbReference type="Proteomes" id="UP000029981"/>
    </source>
</evidence>
<evidence type="ECO:0000259" key="5">
    <source>
        <dbReference type="PROSITE" id="PS51485"/>
    </source>
</evidence>